<keyword evidence="2" id="KW-1185">Reference proteome</keyword>
<sequence>MTLLMGAALGSTGLGLTGCIRRVRWGEERGRTSSSMEVHRVALILIADGERGIGSNDFVRLGEGKDKGPDTGEKSMIGIHEDPTRSPWQDPIGQPLGGLIFPVKEAVGCFLSCADHRSTCSHTPLHSSSSTRLLFSLPPLLASGQGSAATYISAASPQPGF</sequence>
<dbReference type="AlphaFoldDB" id="A0A2I0HNU1"/>
<name>A0A2I0HNU1_PUNGR</name>
<gene>
    <name evidence="1" type="ORF">CRG98_046224</name>
</gene>
<organism evidence="1 2">
    <name type="scientific">Punica granatum</name>
    <name type="common">Pomegranate</name>
    <dbReference type="NCBI Taxonomy" id="22663"/>
    <lineage>
        <taxon>Eukaryota</taxon>
        <taxon>Viridiplantae</taxon>
        <taxon>Streptophyta</taxon>
        <taxon>Embryophyta</taxon>
        <taxon>Tracheophyta</taxon>
        <taxon>Spermatophyta</taxon>
        <taxon>Magnoliopsida</taxon>
        <taxon>eudicotyledons</taxon>
        <taxon>Gunneridae</taxon>
        <taxon>Pentapetalae</taxon>
        <taxon>rosids</taxon>
        <taxon>malvids</taxon>
        <taxon>Myrtales</taxon>
        <taxon>Lythraceae</taxon>
        <taxon>Punica</taxon>
    </lineage>
</organism>
<evidence type="ECO:0000313" key="2">
    <source>
        <dbReference type="Proteomes" id="UP000233551"/>
    </source>
</evidence>
<proteinExistence type="predicted"/>
<comment type="caution">
    <text evidence="1">The sequence shown here is derived from an EMBL/GenBank/DDBJ whole genome shotgun (WGS) entry which is preliminary data.</text>
</comment>
<dbReference type="Proteomes" id="UP000233551">
    <property type="component" value="Unassembled WGS sequence"/>
</dbReference>
<accession>A0A2I0HNU1</accession>
<protein>
    <submittedName>
        <fullName evidence="1">Uncharacterized protein</fullName>
    </submittedName>
</protein>
<reference evidence="1 2" key="1">
    <citation type="submission" date="2017-11" db="EMBL/GenBank/DDBJ databases">
        <title>De-novo sequencing of pomegranate (Punica granatum L.) genome.</title>
        <authorList>
            <person name="Akparov Z."/>
            <person name="Amiraslanov A."/>
            <person name="Hajiyeva S."/>
            <person name="Abbasov M."/>
            <person name="Kaur K."/>
            <person name="Hamwieh A."/>
            <person name="Solovyev V."/>
            <person name="Salamov A."/>
            <person name="Braich B."/>
            <person name="Kosarev P."/>
            <person name="Mahmoud A."/>
            <person name="Hajiyev E."/>
            <person name="Babayeva S."/>
            <person name="Izzatullayeva V."/>
            <person name="Mammadov A."/>
            <person name="Mammadov A."/>
            <person name="Sharifova S."/>
            <person name="Ojaghi J."/>
            <person name="Eynullazada K."/>
            <person name="Bayramov B."/>
            <person name="Abdulazimova A."/>
            <person name="Shahmuradov I."/>
        </authorList>
    </citation>
    <scope>NUCLEOTIDE SEQUENCE [LARGE SCALE GENOMIC DNA]</scope>
    <source>
        <strain evidence="2">cv. AG2017</strain>
        <tissue evidence="1">Leaf</tissue>
    </source>
</reference>
<dbReference type="EMBL" id="PGOL01006658">
    <property type="protein sequence ID" value="PKI33385.1"/>
    <property type="molecule type" value="Genomic_DNA"/>
</dbReference>
<evidence type="ECO:0000313" key="1">
    <source>
        <dbReference type="EMBL" id="PKI33385.1"/>
    </source>
</evidence>